<dbReference type="RefSeq" id="WP_380188510.1">
    <property type="nucleotide sequence ID" value="NZ_JBHTBQ010000028.1"/>
</dbReference>
<name>A0ABW2R0R6_9NEIS</name>
<gene>
    <name evidence="2" type="ORF">ACFQNF_13745</name>
</gene>
<evidence type="ECO:0000313" key="3">
    <source>
        <dbReference type="Proteomes" id="UP001596473"/>
    </source>
</evidence>
<evidence type="ECO:0000256" key="1">
    <source>
        <dbReference type="SAM" id="SignalP"/>
    </source>
</evidence>
<dbReference type="EMBL" id="JBHTBQ010000028">
    <property type="protein sequence ID" value="MFC7420924.1"/>
    <property type="molecule type" value="Genomic_DNA"/>
</dbReference>
<dbReference type="Pfam" id="PF11745">
    <property type="entry name" value="DUF3304"/>
    <property type="match status" value="1"/>
</dbReference>
<evidence type="ECO:0000313" key="2">
    <source>
        <dbReference type="EMBL" id="MFC7420924.1"/>
    </source>
</evidence>
<keyword evidence="1" id="KW-0732">Signal</keyword>
<comment type="caution">
    <text evidence="2">The sequence shown here is derived from an EMBL/GenBank/DDBJ whole genome shotgun (WGS) entry which is preliminary data.</text>
</comment>
<sequence length="177" mass="19925">MKNKLNILPHTVFLVLMAFTISACSSYERFPGQNQIAENKARAAAELDKEIPMLGVSMMCIEHPNTSYIYSYYIKEPFSSRMAGGGSCGGLVVGGYQLPEKWQPGMKVKVRWNRPIKGKDNWIEKYTTIMPYDDVGTLYVHFFENDQVRVISSAYAGVSSARHPILRDVVTPPPEVE</sequence>
<feature type="chain" id="PRO_5046439785" evidence="1">
    <location>
        <begin position="24"/>
        <end position="177"/>
    </location>
</feature>
<dbReference type="Proteomes" id="UP001596473">
    <property type="component" value="Unassembled WGS sequence"/>
</dbReference>
<organism evidence="2 3">
    <name type="scientific">Iodobacter arcticus</name>
    <dbReference type="NCBI Taxonomy" id="590593"/>
    <lineage>
        <taxon>Bacteria</taxon>
        <taxon>Pseudomonadati</taxon>
        <taxon>Pseudomonadota</taxon>
        <taxon>Betaproteobacteria</taxon>
        <taxon>Neisseriales</taxon>
        <taxon>Chitinibacteraceae</taxon>
        <taxon>Iodobacter</taxon>
    </lineage>
</organism>
<reference evidence="3" key="1">
    <citation type="journal article" date="2019" name="Int. J. Syst. Evol. Microbiol.">
        <title>The Global Catalogue of Microorganisms (GCM) 10K type strain sequencing project: providing services to taxonomists for standard genome sequencing and annotation.</title>
        <authorList>
            <consortium name="The Broad Institute Genomics Platform"/>
            <consortium name="The Broad Institute Genome Sequencing Center for Infectious Disease"/>
            <person name="Wu L."/>
            <person name="Ma J."/>
        </authorList>
    </citation>
    <scope>NUCLEOTIDE SEQUENCE [LARGE SCALE GENOMIC DNA]</scope>
    <source>
        <strain evidence="3">CCUG 62945</strain>
    </source>
</reference>
<proteinExistence type="predicted"/>
<accession>A0ABW2R0R6</accession>
<dbReference type="PROSITE" id="PS51257">
    <property type="entry name" value="PROKAR_LIPOPROTEIN"/>
    <property type="match status" value="1"/>
</dbReference>
<keyword evidence="3" id="KW-1185">Reference proteome</keyword>
<protein>
    <submittedName>
        <fullName evidence="2">DUF3304 domain-containing protein</fullName>
    </submittedName>
</protein>
<feature type="signal peptide" evidence="1">
    <location>
        <begin position="1"/>
        <end position="23"/>
    </location>
</feature>
<dbReference type="InterPro" id="IPR021733">
    <property type="entry name" value="DUF3304"/>
</dbReference>